<dbReference type="PANTHER" id="PTHR30441">
    <property type="entry name" value="DUF748 DOMAIN-CONTAINING PROTEIN"/>
    <property type="match status" value="1"/>
</dbReference>
<name>A0A2Z6G8Z2_9PROT</name>
<dbReference type="EMBL" id="AP018738">
    <property type="protein sequence ID" value="BBE49863.1"/>
    <property type="molecule type" value="Genomic_DNA"/>
</dbReference>
<accession>A0A2Z6G8Z2</accession>
<protein>
    <recommendedName>
        <fullName evidence="4">DUF748 domain-containing protein</fullName>
    </recommendedName>
</protein>
<evidence type="ECO:0000256" key="1">
    <source>
        <dbReference type="SAM" id="Phobius"/>
    </source>
</evidence>
<organism evidence="2 3">
    <name type="scientific">Ferriphaselus amnicola</name>
    <dbReference type="NCBI Taxonomy" id="1188319"/>
    <lineage>
        <taxon>Bacteria</taxon>
        <taxon>Pseudomonadati</taxon>
        <taxon>Pseudomonadota</taxon>
        <taxon>Betaproteobacteria</taxon>
        <taxon>Nitrosomonadales</taxon>
        <taxon>Gallionellaceae</taxon>
        <taxon>Ferriphaselus</taxon>
    </lineage>
</organism>
<reference evidence="2 3" key="1">
    <citation type="submission" date="2018-06" db="EMBL/GenBank/DDBJ databases">
        <title>OYT1 Genome Sequencing.</title>
        <authorList>
            <person name="Kato S."/>
            <person name="Itoh T."/>
            <person name="Ohkuma M."/>
        </authorList>
    </citation>
    <scope>NUCLEOTIDE SEQUENCE [LARGE SCALE GENOMIC DNA]</scope>
    <source>
        <strain evidence="2 3">OYT1</strain>
    </source>
</reference>
<gene>
    <name evidence="2" type="ORF">OYT1_ch0290</name>
</gene>
<keyword evidence="1" id="KW-0812">Transmembrane</keyword>
<dbReference type="InterPro" id="IPR008023">
    <property type="entry name" value="DUF748"/>
</dbReference>
<evidence type="ECO:0008006" key="4">
    <source>
        <dbReference type="Google" id="ProtNLM"/>
    </source>
</evidence>
<keyword evidence="1" id="KW-1133">Transmembrane helix</keyword>
<dbReference type="OrthoDB" id="9757969at2"/>
<dbReference type="PANTHER" id="PTHR30441:SF8">
    <property type="entry name" value="DUF748 DOMAIN-CONTAINING PROTEIN"/>
    <property type="match status" value="1"/>
</dbReference>
<evidence type="ECO:0000313" key="3">
    <source>
        <dbReference type="Proteomes" id="UP000033070"/>
    </source>
</evidence>
<evidence type="ECO:0000313" key="2">
    <source>
        <dbReference type="EMBL" id="BBE49863.1"/>
    </source>
</evidence>
<dbReference type="AlphaFoldDB" id="A0A2Z6G8Z2"/>
<keyword evidence="3" id="KW-1185">Reference proteome</keyword>
<dbReference type="Proteomes" id="UP000033070">
    <property type="component" value="Chromosome"/>
</dbReference>
<dbReference type="KEGG" id="fam:OYT1_ch0290"/>
<proteinExistence type="predicted"/>
<dbReference type="GO" id="GO:0005886">
    <property type="term" value="C:plasma membrane"/>
    <property type="evidence" value="ECO:0007669"/>
    <property type="project" value="TreeGrafter"/>
</dbReference>
<dbReference type="RefSeq" id="WP_062625684.1">
    <property type="nucleotide sequence ID" value="NZ_AP018738.1"/>
</dbReference>
<dbReference type="GO" id="GO:0090313">
    <property type="term" value="P:regulation of protein targeting to membrane"/>
    <property type="evidence" value="ECO:0007669"/>
    <property type="project" value="TreeGrafter"/>
</dbReference>
<dbReference type="Pfam" id="PF05359">
    <property type="entry name" value="DUF748"/>
    <property type="match status" value="2"/>
</dbReference>
<feature type="transmembrane region" description="Helical" evidence="1">
    <location>
        <begin position="30"/>
        <end position="47"/>
    </location>
</feature>
<dbReference type="InterPro" id="IPR052894">
    <property type="entry name" value="AsmA-related"/>
</dbReference>
<sequence>MTQTNSPASNPVSTLWRNERVRRIAKRTSIAFGGLMLLFGLVGYFWLPGYAKSQLETALSAEFKRPVTVERIVVSPYALTVTVEGFKVGDVVSVGSVRVNLSSTSLFRLMPIVSEVTIDQPKFHLVRVSENRLNISDLLDQWAAKPTSNEPTPHFSVSNITLNEGQVEWVDQVVNETQTVSHIHLGVPFIANTPSQEEVYVQPAFSAHLNGADFSLSGKVRPFSAGQDASLAVELDDFDLTRISGYVKSPLALESALLSTKLQVQFQRRNGGADSLNVAGDLAVKKFKGTLTAQKLGIDVPLLSLSGINADVFAQKVAVQHIAIQAQADAAPALSRTGTRFLRWQALSLDTLAVDLKAKLAQVGGVKLAAPELDLARTPAGKLDIVETFAAPATTPPAKLAKAEKTEAPAAAPAWNWSLDKFVLEAGKLQFVDQGRKGAHALTLADLQIETGKLTSLAPPPIPVKLKATVNEHGSLAAEGNVTLAGQADLKLDAQRFDLVALQGWATEGLNAVLTRGDASFTGDIHAASGQVKLDGDVVLNDFNVLDPLNSEDMLRWKQLRVDKLALNTQPFSVNIGEVSLRDFYAQLLVNSKGQLNLKGIVNKPAEPVAAPAPASSVAAATPAPVSTASVKPAPALPIRIGKITLANGAVDFNDEFIKPNYSVRLSSLKGNIGTLAAGKQSSVEISGKVDKSAPLHIAGWVDPFAAQLSLNLQASARGLDLPTLSGYSGHYLGYPIEKGKLSVDVSYLIDKGELKAQNKIFLDQLTLGEKLENSSVLDIPIRLAISLLKNSRGEIDLDLPLSGSLNDPQFSIGGIVVKVLVNLVVKAVTAPFALLGSLFGSGEDLSNLAFAAGVSRLTPEMDGSLQSLSKAMADRPGLKMEITGVADVVADREGLKHELMMRKVKARKLGDSARRGKSSVSVDEVVVTPEEYPDLLEKVYSDEDIKAKPRNAIGMQKSISVAEMEALLLAHIGVTDADLSELADARGRAVQNWLTSTGGVAVERVFLLSSHVGTADKDLPPSRVSFSIR</sequence>
<dbReference type="STRING" id="1188319.OYT1_00461"/>
<keyword evidence="1" id="KW-0472">Membrane</keyword>